<dbReference type="EMBL" id="CP001159">
    <property type="protein sequence ID" value="ACI64101.1"/>
    <property type="molecule type" value="Genomic_DNA"/>
</dbReference>
<feature type="compositionally biased region" description="Basic and acidic residues" evidence="1">
    <location>
        <begin position="341"/>
        <end position="352"/>
    </location>
</feature>
<keyword evidence="2" id="KW-1133">Transmembrane helix</keyword>
<feature type="region of interest" description="Disordered" evidence="1">
    <location>
        <begin position="207"/>
        <end position="229"/>
    </location>
</feature>
<feature type="region of interest" description="Disordered" evidence="1">
    <location>
        <begin position="291"/>
        <end position="542"/>
    </location>
</feature>
<feature type="compositionally biased region" description="Polar residues" evidence="1">
    <location>
        <begin position="1"/>
        <end position="10"/>
    </location>
</feature>
<gene>
    <name evidence="3" type="ORF">THAPS_25338</name>
</gene>
<reference evidence="3 4" key="1">
    <citation type="journal article" date="2004" name="Science">
        <title>The genome of the diatom Thalassiosira pseudonana: ecology, evolution, and metabolism.</title>
        <authorList>
            <person name="Armbrust E.V."/>
            <person name="Berges J.A."/>
            <person name="Bowler C."/>
            <person name="Green B.R."/>
            <person name="Martinez D."/>
            <person name="Putnam N.H."/>
            <person name="Zhou S."/>
            <person name="Allen A.E."/>
            <person name="Apt K.E."/>
            <person name="Bechner M."/>
            <person name="Brzezinski M.A."/>
            <person name="Chaal B.K."/>
            <person name="Chiovitti A."/>
            <person name="Davis A.K."/>
            <person name="Demarest M.S."/>
            <person name="Detter J.C."/>
            <person name="Glavina T."/>
            <person name="Goodstein D."/>
            <person name="Hadi M.Z."/>
            <person name="Hellsten U."/>
            <person name="Hildebrand M."/>
            <person name="Jenkins B.D."/>
            <person name="Jurka J."/>
            <person name="Kapitonov V.V."/>
            <person name="Kroger N."/>
            <person name="Lau W.W."/>
            <person name="Lane T.W."/>
            <person name="Larimer F.W."/>
            <person name="Lippmeier J.C."/>
            <person name="Lucas S."/>
            <person name="Medina M."/>
            <person name="Montsant A."/>
            <person name="Obornik M."/>
            <person name="Parker M.S."/>
            <person name="Palenik B."/>
            <person name="Pazour G.J."/>
            <person name="Richardson P.M."/>
            <person name="Rynearson T.A."/>
            <person name="Saito M.A."/>
            <person name="Schwartz D.C."/>
            <person name="Thamatrakoln K."/>
            <person name="Valentin K."/>
            <person name="Vardi A."/>
            <person name="Wilkerson F.P."/>
            <person name="Rokhsar D.S."/>
        </authorList>
    </citation>
    <scope>NUCLEOTIDE SEQUENCE [LARGE SCALE GENOMIC DNA]</scope>
    <source>
        <strain evidence="3 4">CCMP1335</strain>
    </source>
</reference>
<protein>
    <submittedName>
        <fullName evidence="3">Uncharacterized protein</fullName>
    </submittedName>
</protein>
<keyword evidence="2" id="KW-0812">Transmembrane</keyword>
<feature type="compositionally biased region" description="Acidic residues" evidence="1">
    <location>
        <begin position="500"/>
        <end position="514"/>
    </location>
</feature>
<sequence>MMKTTASSKNLRGHHHHHHRSLGLILPQIQQPQDLIDITTLADPSMEKEDAAPEDMDMNESYETMTALNDDDVRLVGSNNSYSGDGGEDAGDEGRYFDDEEEGVDGTYWRLYDHDDANNPNSNYVKDTSEAWKVGSSIPGGIGFGLQPVNSYYDQLDDYGEEENLYTVEGGGELDDEIVGSEEEEEVAVVEVDIVVEQDGEGELFSEEVEMQQQQQQQLGGEGGTSSSVPRAVIHPAMINSLQNKIGEVKAASGGGGAQQPVSVATRINNEINEVDETKSTESAVLESIESNEGVEVGELEQPTTQEPATAVVESPVSSLLIASPLLGEEEAVEAENNSSEAKEDEAPSKEDLSEDGEFESIPLPPIEATQSLSLGDDSGLPREEEDGTLLDEMDDEEFESIQMPPNGITPSLSVNAPVEELEVEFAENQDGEQGGGISSVEEDGVEEPMLIEGEVYNNGVSGKGDQNISENELKDEISDAATAQEAATESLPTSINLEAEGEDFAETDSEDTTEQLGHDETDDTLDEPYKDNGTEGQGAEINDENVKTTFEGFDEDFSSHHVDTTNEQPPSTSTGLDVSELANTNDYKGDGFRFHVLQPKGQGKGSSTPLVTSAVGVFVGLLLCYCCIKLRRRKGMNSKPNRGKYSALNGGGDDFFNGTFSDDISYYGKDSDDENSVNSFGSDDMNDGVNIELGGMHEMDANGGLTLEEING</sequence>
<organism evidence="3 4">
    <name type="scientific">Thalassiosira pseudonana</name>
    <name type="common">Marine diatom</name>
    <name type="synonym">Cyclotella nana</name>
    <dbReference type="NCBI Taxonomy" id="35128"/>
    <lineage>
        <taxon>Eukaryota</taxon>
        <taxon>Sar</taxon>
        <taxon>Stramenopiles</taxon>
        <taxon>Ochrophyta</taxon>
        <taxon>Bacillariophyta</taxon>
        <taxon>Coscinodiscophyceae</taxon>
        <taxon>Thalassiosirophycidae</taxon>
        <taxon>Thalassiosirales</taxon>
        <taxon>Thalassiosiraceae</taxon>
        <taxon>Thalassiosira</taxon>
    </lineage>
</organism>
<dbReference type="Proteomes" id="UP000001449">
    <property type="component" value="Chromosome 18"/>
</dbReference>
<evidence type="ECO:0000256" key="2">
    <source>
        <dbReference type="SAM" id="Phobius"/>
    </source>
</evidence>
<dbReference type="PaxDb" id="35128-Thaps25338"/>
<feature type="region of interest" description="Disordered" evidence="1">
    <location>
        <begin position="1"/>
        <end position="21"/>
    </location>
</feature>
<proteinExistence type="predicted"/>
<feature type="compositionally biased region" description="Polar residues" evidence="1">
    <location>
        <begin position="459"/>
        <end position="471"/>
    </location>
</feature>
<reference evidence="3 4" key="2">
    <citation type="journal article" date="2008" name="Nature">
        <title>The Phaeodactylum genome reveals the evolutionary history of diatom genomes.</title>
        <authorList>
            <person name="Bowler C."/>
            <person name="Allen A.E."/>
            <person name="Badger J.H."/>
            <person name="Grimwood J."/>
            <person name="Jabbari K."/>
            <person name="Kuo A."/>
            <person name="Maheswari U."/>
            <person name="Martens C."/>
            <person name="Maumus F."/>
            <person name="Otillar R.P."/>
            <person name="Rayko E."/>
            <person name="Salamov A."/>
            <person name="Vandepoele K."/>
            <person name="Beszteri B."/>
            <person name="Gruber A."/>
            <person name="Heijde M."/>
            <person name="Katinka M."/>
            <person name="Mock T."/>
            <person name="Valentin K."/>
            <person name="Verret F."/>
            <person name="Berges J.A."/>
            <person name="Brownlee C."/>
            <person name="Cadoret J.P."/>
            <person name="Chiovitti A."/>
            <person name="Choi C.J."/>
            <person name="Coesel S."/>
            <person name="De Martino A."/>
            <person name="Detter J.C."/>
            <person name="Durkin C."/>
            <person name="Falciatore A."/>
            <person name="Fournet J."/>
            <person name="Haruta M."/>
            <person name="Huysman M.J."/>
            <person name="Jenkins B.D."/>
            <person name="Jiroutova K."/>
            <person name="Jorgensen R.E."/>
            <person name="Joubert Y."/>
            <person name="Kaplan A."/>
            <person name="Kroger N."/>
            <person name="Kroth P.G."/>
            <person name="La Roche J."/>
            <person name="Lindquist E."/>
            <person name="Lommer M."/>
            <person name="Martin-Jezequel V."/>
            <person name="Lopez P.J."/>
            <person name="Lucas S."/>
            <person name="Mangogna M."/>
            <person name="McGinnis K."/>
            <person name="Medlin L.K."/>
            <person name="Montsant A."/>
            <person name="Oudot-Le Secq M.P."/>
            <person name="Napoli C."/>
            <person name="Obornik M."/>
            <person name="Parker M.S."/>
            <person name="Petit J.L."/>
            <person name="Porcel B.M."/>
            <person name="Poulsen N."/>
            <person name="Robison M."/>
            <person name="Rychlewski L."/>
            <person name="Rynearson T.A."/>
            <person name="Schmutz J."/>
            <person name="Shapiro H."/>
            <person name="Siaut M."/>
            <person name="Stanley M."/>
            <person name="Sussman M.R."/>
            <person name="Taylor A.R."/>
            <person name="Vardi A."/>
            <person name="von Dassow P."/>
            <person name="Vyverman W."/>
            <person name="Willis A."/>
            <person name="Wyrwicz L.S."/>
            <person name="Rokhsar D.S."/>
            <person name="Weissenbach J."/>
            <person name="Armbrust E.V."/>
            <person name="Green B.R."/>
            <person name="Van de Peer Y."/>
            <person name="Grigoriev I.V."/>
        </authorList>
    </citation>
    <scope>NUCLEOTIDE SEQUENCE [LARGE SCALE GENOMIC DNA]</scope>
    <source>
        <strain evidence="3 4">CCMP1335</strain>
    </source>
</reference>
<feature type="compositionally biased region" description="Acidic residues" evidence="1">
    <location>
        <begin position="420"/>
        <end position="431"/>
    </location>
</feature>
<dbReference type="eggNOG" id="ENOG502TA93">
    <property type="taxonomic scope" value="Eukaryota"/>
</dbReference>
<dbReference type="InParanoid" id="B5YLL7"/>
<name>B5YLL7_THAPS</name>
<feature type="compositionally biased region" description="Basic residues" evidence="1">
    <location>
        <begin position="11"/>
        <end position="21"/>
    </location>
</feature>
<feature type="transmembrane region" description="Helical" evidence="2">
    <location>
        <begin position="611"/>
        <end position="629"/>
    </location>
</feature>
<evidence type="ECO:0000313" key="4">
    <source>
        <dbReference type="Proteomes" id="UP000001449"/>
    </source>
</evidence>
<evidence type="ECO:0000256" key="1">
    <source>
        <dbReference type="SAM" id="MobiDB-lite"/>
    </source>
</evidence>
<keyword evidence="4" id="KW-1185">Reference proteome</keyword>
<feature type="compositionally biased region" description="Acidic residues" evidence="1">
    <location>
        <begin position="384"/>
        <end position="400"/>
    </location>
</feature>
<feature type="compositionally biased region" description="Polar residues" evidence="1">
    <location>
        <begin position="486"/>
        <end position="497"/>
    </location>
</feature>
<dbReference type="AlphaFoldDB" id="B5YLL7"/>
<dbReference type="KEGG" id="tps:THAPS_25338"/>
<dbReference type="GeneID" id="7450954"/>
<evidence type="ECO:0000313" key="3">
    <source>
        <dbReference type="EMBL" id="ACI64101.1"/>
    </source>
</evidence>
<accession>B5YLL7</accession>
<dbReference type="HOGENOM" id="CLU_387604_0_0_1"/>
<keyword evidence="2" id="KW-0472">Membrane</keyword>
<dbReference type="RefSeq" id="XP_002295384.1">
    <property type="nucleotide sequence ID" value="XM_002295348.1"/>
</dbReference>